<dbReference type="InterPro" id="IPR009229">
    <property type="entry name" value="AgrD"/>
</dbReference>
<accession>A0ABU9EZR0</accession>
<name>A0ABU9EZR0_9STAP</name>
<comment type="caution">
    <text evidence="1">The sequence shown here is derived from an EMBL/GenBank/DDBJ whole genome shotgun (WGS) entry which is preliminary data.</text>
</comment>
<dbReference type="Pfam" id="PF05931">
    <property type="entry name" value="AgrD"/>
    <property type="match status" value="1"/>
</dbReference>
<proteinExistence type="predicted"/>
<dbReference type="NCBIfam" id="TIGR04223">
    <property type="entry name" value="quorum_AgrD"/>
    <property type="match status" value="1"/>
</dbReference>
<protein>
    <submittedName>
        <fullName evidence="1">Cyclic lactone autoinducer peptide</fullName>
    </submittedName>
</protein>
<reference evidence="1 2" key="1">
    <citation type="submission" date="2024-04" db="EMBL/GenBank/DDBJ databases">
        <title>Staphylococcus debuckii a clinical isolate.</title>
        <authorList>
            <person name="Magnan C."/>
            <person name="Plumet L."/>
            <person name="Morsli M."/>
            <person name="Molle V."/>
            <person name="Lavigne J.-P."/>
        </authorList>
    </citation>
    <scope>NUCLEOTIDE SEQUENCE [LARGE SCALE GENOMIC DNA]</scope>
    <source>
        <strain evidence="1 2">NSD001</strain>
    </source>
</reference>
<gene>
    <name evidence="1" type="ORF">AADA34_09720</name>
</gene>
<keyword evidence="2" id="KW-1185">Reference proteome</keyword>
<evidence type="ECO:0000313" key="1">
    <source>
        <dbReference type="EMBL" id="MEL0538987.1"/>
    </source>
</evidence>
<dbReference type="SMART" id="SM00794">
    <property type="entry name" value="AgrD"/>
    <property type="match status" value="1"/>
</dbReference>
<evidence type="ECO:0000313" key="2">
    <source>
        <dbReference type="Proteomes" id="UP001380601"/>
    </source>
</evidence>
<dbReference type="EMBL" id="JBBWSC010000011">
    <property type="protein sequence ID" value="MEL0538987.1"/>
    <property type="molecule type" value="Genomic_DNA"/>
</dbReference>
<organism evidence="1 2">
    <name type="scientific">Staphylococcus debuckii</name>
    <dbReference type="NCBI Taxonomy" id="2044912"/>
    <lineage>
        <taxon>Bacteria</taxon>
        <taxon>Bacillati</taxon>
        <taxon>Bacillota</taxon>
        <taxon>Bacilli</taxon>
        <taxon>Bacillales</taxon>
        <taxon>Staphylococcaceae</taxon>
        <taxon>Staphylococcus</taxon>
    </lineage>
</organism>
<dbReference type="RefSeq" id="WP_341612212.1">
    <property type="nucleotide sequence ID" value="NZ_JBBWSC010000011.1"/>
</dbReference>
<dbReference type="Proteomes" id="UP001380601">
    <property type="component" value="Unassembled WGS sequence"/>
</dbReference>
<sequence length="45" mass="5222">MDIFNAIFKLIAFIFEQIGNVAKYYMCAGYFDEPEVPQELLDADK</sequence>